<dbReference type="Proteomes" id="UP001233999">
    <property type="component" value="Unassembled WGS sequence"/>
</dbReference>
<dbReference type="AlphaFoldDB" id="A0AAD8ADQ8"/>
<comment type="caution">
    <text evidence="1">The sequence shown here is derived from an EMBL/GenBank/DDBJ whole genome shotgun (WGS) entry which is preliminary data.</text>
</comment>
<gene>
    <name evidence="1" type="ORF">L9F63_012781</name>
</gene>
<sequence length="52" mass="6247">FSREDSCNGKEGKTTETVCCLCQKWLFQDVPYTSGFLRRYETFREQRIFITK</sequence>
<name>A0AAD8ADQ8_DIPPU</name>
<feature type="non-terminal residue" evidence="1">
    <location>
        <position position="1"/>
    </location>
</feature>
<reference evidence="1" key="1">
    <citation type="journal article" date="2023" name="IScience">
        <title>Live-bearing cockroach genome reveals convergent evolutionary mechanisms linked to viviparity in insects and beyond.</title>
        <authorList>
            <person name="Fouks B."/>
            <person name="Harrison M.C."/>
            <person name="Mikhailova A.A."/>
            <person name="Marchal E."/>
            <person name="English S."/>
            <person name="Carruthers M."/>
            <person name="Jennings E.C."/>
            <person name="Chiamaka E.L."/>
            <person name="Frigard R.A."/>
            <person name="Pippel M."/>
            <person name="Attardo G.M."/>
            <person name="Benoit J.B."/>
            <person name="Bornberg-Bauer E."/>
            <person name="Tobe S.S."/>
        </authorList>
    </citation>
    <scope>NUCLEOTIDE SEQUENCE</scope>
    <source>
        <strain evidence="1">Stay&amp;Tobe</strain>
    </source>
</reference>
<reference evidence="1" key="2">
    <citation type="submission" date="2023-05" db="EMBL/GenBank/DDBJ databases">
        <authorList>
            <person name="Fouks B."/>
        </authorList>
    </citation>
    <scope>NUCLEOTIDE SEQUENCE</scope>
    <source>
        <strain evidence="1">Stay&amp;Tobe</strain>
        <tissue evidence="1">Testes</tissue>
    </source>
</reference>
<feature type="non-terminal residue" evidence="1">
    <location>
        <position position="52"/>
    </location>
</feature>
<evidence type="ECO:0000313" key="2">
    <source>
        <dbReference type="Proteomes" id="UP001233999"/>
    </source>
</evidence>
<accession>A0AAD8ADQ8</accession>
<dbReference type="EMBL" id="JASPKZ010002299">
    <property type="protein sequence ID" value="KAJ9596048.1"/>
    <property type="molecule type" value="Genomic_DNA"/>
</dbReference>
<protein>
    <submittedName>
        <fullName evidence="1">Uncharacterized protein</fullName>
    </submittedName>
</protein>
<evidence type="ECO:0000313" key="1">
    <source>
        <dbReference type="EMBL" id="KAJ9596048.1"/>
    </source>
</evidence>
<proteinExistence type="predicted"/>
<organism evidence="1 2">
    <name type="scientific">Diploptera punctata</name>
    <name type="common">Pacific beetle cockroach</name>
    <dbReference type="NCBI Taxonomy" id="6984"/>
    <lineage>
        <taxon>Eukaryota</taxon>
        <taxon>Metazoa</taxon>
        <taxon>Ecdysozoa</taxon>
        <taxon>Arthropoda</taxon>
        <taxon>Hexapoda</taxon>
        <taxon>Insecta</taxon>
        <taxon>Pterygota</taxon>
        <taxon>Neoptera</taxon>
        <taxon>Polyneoptera</taxon>
        <taxon>Dictyoptera</taxon>
        <taxon>Blattodea</taxon>
        <taxon>Blaberoidea</taxon>
        <taxon>Blaberidae</taxon>
        <taxon>Diplopterinae</taxon>
        <taxon>Diploptera</taxon>
    </lineage>
</organism>
<keyword evidence="2" id="KW-1185">Reference proteome</keyword>